<organism evidence="13 14">
    <name type="scientific">Candidatus Promineifilum breve</name>
    <dbReference type="NCBI Taxonomy" id="1806508"/>
    <lineage>
        <taxon>Bacteria</taxon>
        <taxon>Bacillati</taxon>
        <taxon>Chloroflexota</taxon>
        <taxon>Ardenticatenia</taxon>
        <taxon>Candidatus Promineifilales</taxon>
        <taxon>Candidatus Promineifilaceae</taxon>
        <taxon>Candidatus Promineifilum</taxon>
    </lineage>
</organism>
<keyword evidence="9 11" id="KW-1133">Transmembrane helix</keyword>
<dbReference type="InterPro" id="IPR006068">
    <property type="entry name" value="ATPase_P-typ_cation-transptr_C"/>
</dbReference>
<dbReference type="PANTHER" id="PTHR43294">
    <property type="entry name" value="SODIUM/POTASSIUM-TRANSPORTING ATPASE SUBUNIT ALPHA"/>
    <property type="match status" value="1"/>
</dbReference>
<dbReference type="PRINTS" id="PR00119">
    <property type="entry name" value="CATATPASE"/>
</dbReference>
<dbReference type="InterPro" id="IPR044492">
    <property type="entry name" value="P_typ_ATPase_HD_dom"/>
</dbReference>
<evidence type="ECO:0000256" key="4">
    <source>
        <dbReference type="ARBA" id="ARBA00022692"/>
    </source>
</evidence>
<evidence type="ECO:0000256" key="9">
    <source>
        <dbReference type="ARBA" id="ARBA00022989"/>
    </source>
</evidence>
<dbReference type="Gene3D" id="2.70.150.10">
    <property type="entry name" value="Calcium-transporting ATPase, cytoplasmic transduction domain A"/>
    <property type="match status" value="1"/>
</dbReference>
<dbReference type="PRINTS" id="PR00120">
    <property type="entry name" value="HATPASE"/>
</dbReference>
<dbReference type="Gene3D" id="1.20.1110.10">
    <property type="entry name" value="Calcium-transporting ATPase, transmembrane domain"/>
    <property type="match status" value="1"/>
</dbReference>
<feature type="transmembrane region" description="Helical" evidence="11">
    <location>
        <begin position="58"/>
        <end position="76"/>
    </location>
</feature>
<dbReference type="GO" id="GO:0016887">
    <property type="term" value="F:ATP hydrolysis activity"/>
    <property type="evidence" value="ECO:0007669"/>
    <property type="project" value="InterPro"/>
</dbReference>
<name>A0A160T7N7_9CHLR</name>
<keyword evidence="7" id="KW-0067">ATP-binding</keyword>
<evidence type="ECO:0000256" key="3">
    <source>
        <dbReference type="ARBA" id="ARBA00022475"/>
    </source>
</evidence>
<dbReference type="KEGG" id="pbf:CFX0092_B0580"/>
<evidence type="ECO:0000256" key="1">
    <source>
        <dbReference type="ARBA" id="ARBA00004651"/>
    </source>
</evidence>
<keyword evidence="4 11" id="KW-0812">Transmembrane</keyword>
<dbReference type="SUPFAM" id="SSF81660">
    <property type="entry name" value="Metal cation-transporting ATPase, ATP-binding domain N"/>
    <property type="match status" value="1"/>
</dbReference>
<evidence type="ECO:0000256" key="6">
    <source>
        <dbReference type="ARBA" id="ARBA00022741"/>
    </source>
</evidence>
<dbReference type="GO" id="GO:0005524">
    <property type="term" value="F:ATP binding"/>
    <property type="evidence" value="ECO:0007669"/>
    <property type="project" value="UniProtKB-KW"/>
</dbReference>
<sequence>MATEWYKLSIDQTLKEVGSALDRGLAADEAARRLTERGPNELQEKAGRSKLEIIWEQFANILTVLLILAAGVSAFLGDWIEAVAILIIVVLNGILGYSQEYRAEQSMAALKRMSVPIVRVRRDGRLQEVSARDLVPGDVVVLETGNIVPADGRVTTSVNMRIEEAALTGESEPVEKDQSLVFNDDHALGDRRNMVYSGTLVNYGRGEFVVTSTGMETELGHIANLIQGVEEDDTPLQARLDRLGRALAYAALALITVMIVLGLLRGETDYGELLLTAVSLAVAAIPEALTAVVTIALSLGAQRMLKRQALIRRLPAVETLGSVTIICSDKTGTLTLNRMTVQAVDMANHTYSFQHNEATRRLEIMKVGGETPHLGTNPTLDLLLVSGALNSDAILAHETEAQAIGDPTEAALVNAAALVEMRKPDLEHAFPRIAEVPFDSTRKRMTTVHRVPSNDDEVPDSLAAVWQRRDLAQVTEPPFVAFTKGSVDGLLQISASVWDEGQVKPIDDGWRQRIMTAHDEMAAKGMRVLGMALRGWSSQPDKNDEETLERDLIFVGMFGLIDPPRPEVRDSVAKCKAAGIRPVMITGDHPLTARHIAQQIGIADNDKFITGQELDRLSPSELEQEARDVSVFARVSPEHKLRLIDVYQNQGNIVSMTGDGVNDAPALKKADIGVAMGITGTDVAKGAAEMVLLDDNFATIVAAVEEGRIIYDNIRRFIKYLLTCNASEIAVMIIGPFLGMPLPLLPLQILWMNLVTDGLPALALGIEPPERDVMNRPPYSATESVFGRGMVTFIMVFGVVLSIAALGGGYWLWRDGDPAWRTALFTTLVFCQLAMALSVRSEKESLLRTGLLTNKPMVGALIITVVLQLVLIYWGPAQRIFRTTALPPRDLALAFGLSLVVLLLVEIWKYFVRARERNN</sequence>
<protein>
    <submittedName>
        <fullName evidence="13">Calcium-transporting ATPase</fullName>
        <ecNumber evidence="13">3.6.3.8</ecNumber>
    </submittedName>
</protein>
<dbReference type="SFLD" id="SFLDG00002">
    <property type="entry name" value="C1.7:_P-type_atpase_like"/>
    <property type="match status" value="1"/>
</dbReference>
<dbReference type="EC" id="3.6.3.8" evidence="13"/>
<dbReference type="Pfam" id="PF00690">
    <property type="entry name" value="Cation_ATPase_N"/>
    <property type="match status" value="1"/>
</dbReference>
<dbReference type="SMART" id="SM00831">
    <property type="entry name" value="Cation_ATPase_N"/>
    <property type="match status" value="1"/>
</dbReference>
<keyword evidence="8" id="KW-1278">Translocase</keyword>
<comment type="subcellular location">
    <subcellularLocation>
        <location evidence="1">Cell membrane</location>
        <topology evidence="1">Multi-pass membrane protein</topology>
    </subcellularLocation>
</comment>
<keyword evidence="3" id="KW-1003">Cell membrane</keyword>
<dbReference type="NCBIfam" id="TIGR01494">
    <property type="entry name" value="ATPase_P-type"/>
    <property type="match status" value="3"/>
</dbReference>
<dbReference type="InterPro" id="IPR036412">
    <property type="entry name" value="HAD-like_sf"/>
</dbReference>
<dbReference type="FunFam" id="3.40.50.1000:FF:000028">
    <property type="entry name" value="Calcium-transporting P-type ATPase, putative"/>
    <property type="match status" value="1"/>
</dbReference>
<dbReference type="GO" id="GO:0046873">
    <property type="term" value="F:metal ion transmembrane transporter activity"/>
    <property type="evidence" value="ECO:0007669"/>
    <property type="project" value="UniProtKB-ARBA"/>
</dbReference>
<feature type="transmembrane region" description="Helical" evidence="11">
    <location>
        <begin position="785"/>
        <end position="813"/>
    </location>
</feature>
<dbReference type="InterPro" id="IPR023299">
    <property type="entry name" value="ATPase_P-typ_cyto_dom_N"/>
</dbReference>
<dbReference type="GO" id="GO:0019829">
    <property type="term" value="F:ATPase-coupled monoatomic cation transmembrane transporter activity"/>
    <property type="evidence" value="ECO:0007669"/>
    <property type="project" value="UniProtKB-ARBA"/>
</dbReference>
<feature type="transmembrane region" description="Helical" evidence="11">
    <location>
        <begin position="246"/>
        <end position="264"/>
    </location>
</feature>
<dbReference type="InterPro" id="IPR004014">
    <property type="entry name" value="ATPase_P-typ_cation-transptr_N"/>
</dbReference>
<evidence type="ECO:0000256" key="7">
    <source>
        <dbReference type="ARBA" id="ARBA00022840"/>
    </source>
</evidence>
<dbReference type="SFLD" id="SFLDF00027">
    <property type="entry name" value="p-type_atpase"/>
    <property type="match status" value="1"/>
</dbReference>
<dbReference type="InterPro" id="IPR018303">
    <property type="entry name" value="ATPase_P-typ_P_site"/>
</dbReference>
<dbReference type="Pfam" id="PF13246">
    <property type="entry name" value="Cation_ATPase"/>
    <property type="match status" value="1"/>
</dbReference>
<dbReference type="Pfam" id="PF00122">
    <property type="entry name" value="E1-E2_ATPase"/>
    <property type="match status" value="1"/>
</dbReference>
<evidence type="ECO:0000256" key="8">
    <source>
        <dbReference type="ARBA" id="ARBA00022967"/>
    </source>
</evidence>
<dbReference type="PANTHER" id="PTHR43294:SF21">
    <property type="entry name" value="CATION TRANSPORTING ATPASE"/>
    <property type="match status" value="1"/>
</dbReference>
<dbReference type="InterPro" id="IPR023214">
    <property type="entry name" value="HAD_sf"/>
</dbReference>
<feature type="transmembrane region" description="Helical" evidence="11">
    <location>
        <begin position="82"/>
        <end position="98"/>
    </location>
</feature>
<reference evidence="13" key="1">
    <citation type="submission" date="2016-01" db="EMBL/GenBank/DDBJ databases">
        <authorList>
            <person name="Mcilroy J.S."/>
            <person name="Karst M S."/>
            <person name="Albertsen M."/>
        </authorList>
    </citation>
    <scope>NUCLEOTIDE SEQUENCE</scope>
    <source>
        <strain evidence="13">Cfx-K</strain>
    </source>
</reference>
<evidence type="ECO:0000256" key="10">
    <source>
        <dbReference type="ARBA" id="ARBA00023136"/>
    </source>
</evidence>
<keyword evidence="13" id="KW-0378">Hydrolase</keyword>
<keyword evidence="14" id="KW-1185">Reference proteome</keyword>
<keyword evidence="10 11" id="KW-0472">Membrane</keyword>
<dbReference type="InterPro" id="IPR001757">
    <property type="entry name" value="P_typ_ATPase"/>
</dbReference>
<dbReference type="Gene3D" id="3.40.1110.10">
    <property type="entry name" value="Calcium-transporting ATPase, cytoplasmic domain N"/>
    <property type="match status" value="1"/>
</dbReference>
<evidence type="ECO:0000313" key="14">
    <source>
        <dbReference type="Proteomes" id="UP000215027"/>
    </source>
</evidence>
<dbReference type="AlphaFoldDB" id="A0A160T7N7"/>
<dbReference type="SUPFAM" id="SSF81653">
    <property type="entry name" value="Calcium ATPase, transduction domain A"/>
    <property type="match status" value="1"/>
</dbReference>
<feature type="transmembrane region" description="Helical" evidence="11">
    <location>
        <begin position="891"/>
        <end position="912"/>
    </location>
</feature>
<dbReference type="InterPro" id="IPR050510">
    <property type="entry name" value="Cation_transp_ATPase_P-type"/>
</dbReference>
<comment type="similarity">
    <text evidence="2">Belongs to the cation transport ATPase (P-type) (TC 3.A.3) family. Type IIA subfamily.</text>
</comment>
<keyword evidence="5" id="KW-0479">Metal-binding</keyword>
<dbReference type="PROSITE" id="PS00154">
    <property type="entry name" value="ATPASE_E1_E2"/>
    <property type="match status" value="1"/>
</dbReference>
<dbReference type="EMBL" id="LN890656">
    <property type="protein sequence ID" value="CUS06114.1"/>
    <property type="molecule type" value="Genomic_DNA"/>
</dbReference>
<dbReference type="GO" id="GO:0140352">
    <property type="term" value="P:export from cell"/>
    <property type="evidence" value="ECO:0007669"/>
    <property type="project" value="UniProtKB-ARBA"/>
</dbReference>
<dbReference type="GO" id="GO:0005886">
    <property type="term" value="C:plasma membrane"/>
    <property type="evidence" value="ECO:0007669"/>
    <property type="project" value="UniProtKB-SubCell"/>
</dbReference>
<evidence type="ECO:0000259" key="12">
    <source>
        <dbReference type="SMART" id="SM00831"/>
    </source>
</evidence>
<dbReference type="Pfam" id="PF00689">
    <property type="entry name" value="Cation_ATPase_C"/>
    <property type="match status" value="1"/>
</dbReference>
<dbReference type="Proteomes" id="UP000215027">
    <property type="component" value="Chromosome II"/>
</dbReference>
<dbReference type="Gene3D" id="3.40.50.1000">
    <property type="entry name" value="HAD superfamily/HAD-like"/>
    <property type="match status" value="1"/>
</dbReference>
<dbReference type="InterPro" id="IPR059000">
    <property type="entry name" value="ATPase_P-type_domA"/>
</dbReference>
<keyword evidence="6" id="KW-0547">Nucleotide-binding</keyword>
<feature type="domain" description="Cation-transporting P-type ATPase N-terminal" evidence="12">
    <location>
        <begin position="4"/>
        <end position="78"/>
    </location>
</feature>
<dbReference type="OrthoDB" id="9760364at2"/>
<dbReference type="GO" id="GO:0015662">
    <property type="term" value="F:P-type ion transporter activity"/>
    <property type="evidence" value="ECO:0007669"/>
    <property type="project" value="UniProtKB-ARBA"/>
</dbReference>
<accession>A0A160T7N7</accession>
<evidence type="ECO:0000313" key="13">
    <source>
        <dbReference type="EMBL" id="CUS06114.1"/>
    </source>
</evidence>
<evidence type="ECO:0000256" key="5">
    <source>
        <dbReference type="ARBA" id="ARBA00022723"/>
    </source>
</evidence>
<evidence type="ECO:0000256" key="2">
    <source>
        <dbReference type="ARBA" id="ARBA00005675"/>
    </source>
</evidence>
<feature type="transmembrane region" description="Helical" evidence="11">
    <location>
        <begin position="858"/>
        <end position="876"/>
    </location>
</feature>
<proteinExistence type="inferred from homology"/>
<evidence type="ECO:0000256" key="11">
    <source>
        <dbReference type="SAM" id="Phobius"/>
    </source>
</evidence>
<dbReference type="RefSeq" id="WP_095045432.1">
    <property type="nucleotide sequence ID" value="NZ_LN890656.1"/>
</dbReference>
<dbReference type="FunFam" id="2.70.150.10:FF:000016">
    <property type="entry name" value="Calcium-transporting P-type ATPase putative"/>
    <property type="match status" value="1"/>
</dbReference>
<gene>
    <name evidence="13" type="primary">pacL</name>
    <name evidence="13" type="ORF">CFX0092_B0580</name>
</gene>
<dbReference type="InterPro" id="IPR008250">
    <property type="entry name" value="ATPase_P-typ_transduc_dom_A_sf"/>
</dbReference>
<dbReference type="InterPro" id="IPR023298">
    <property type="entry name" value="ATPase_P-typ_TM_dom_sf"/>
</dbReference>
<dbReference type="SFLD" id="SFLDS00003">
    <property type="entry name" value="Haloacid_Dehalogenase"/>
    <property type="match status" value="1"/>
</dbReference>
<dbReference type="GO" id="GO:1902600">
    <property type="term" value="P:proton transmembrane transport"/>
    <property type="evidence" value="ECO:0007669"/>
    <property type="project" value="TreeGrafter"/>
</dbReference>
<feature type="transmembrane region" description="Helical" evidence="11">
    <location>
        <begin position="276"/>
        <end position="299"/>
    </location>
</feature>
<dbReference type="SUPFAM" id="SSF81665">
    <property type="entry name" value="Calcium ATPase, transmembrane domain M"/>
    <property type="match status" value="1"/>
</dbReference>
<dbReference type="GO" id="GO:0046872">
    <property type="term" value="F:metal ion binding"/>
    <property type="evidence" value="ECO:0007669"/>
    <property type="project" value="UniProtKB-KW"/>
</dbReference>
<dbReference type="SUPFAM" id="SSF56784">
    <property type="entry name" value="HAD-like"/>
    <property type="match status" value="1"/>
</dbReference>